<reference evidence="2 3" key="1">
    <citation type="submission" date="2022-01" db="EMBL/GenBank/DDBJ databases">
        <title>A high-quality chromosome-level genome assembly of rohu carp, Labeo rohita.</title>
        <authorList>
            <person name="Arick M.A. II"/>
            <person name="Hsu C.-Y."/>
            <person name="Magbanua Z."/>
            <person name="Pechanova O."/>
            <person name="Grover C."/>
            <person name="Miller E."/>
            <person name="Thrash A."/>
            <person name="Ezzel L."/>
            <person name="Alam S."/>
            <person name="Benzie J."/>
            <person name="Hamilton M."/>
            <person name="Karsi A."/>
            <person name="Lawrence M.L."/>
            <person name="Peterson D.G."/>
        </authorList>
    </citation>
    <scope>NUCLEOTIDE SEQUENCE [LARGE SCALE GENOMIC DNA]</scope>
    <source>
        <strain evidence="3">BAU-BD-2019</strain>
        <tissue evidence="2">Blood</tissue>
    </source>
</reference>
<evidence type="ECO:0000256" key="1">
    <source>
        <dbReference type="SAM" id="MobiDB-lite"/>
    </source>
</evidence>
<keyword evidence="3" id="KW-1185">Reference proteome</keyword>
<evidence type="ECO:0000313" key="3">
    <source>
        <dbReference type="Proteomes" id="UP000830375"/>
    </source>
</evidence>
<gene>
    <name evidence="2" type="ORF">H4Q32_024479</name>
</gene>
<comment type="caution">
    <text evidence="2">The sequence shown here is derived from an EMBL/GenBank/DDBJ whole genome shotgun (WGS) entry which is preliminary data.</text>
</comment>
<evidence type="ECO:0000313" key="2">
    <source>
        <dbReference type="EMBL" id="KAI2646739.1"/>
    </source>
</evidence>
<feature type="compositionally biased region" description="Polar residues" evidence="1">
    <location>
        <begin position="102"/>
        <end position="117"/>
    </location>
</feature>
<dbReference type="Proteomes" id="UP000830375">
    <property type="component" value="Unassembled WGS sequence"/>
</dbReference>
<feature type="region of interest" description="Disordered" evidence="1">
    <location>
        <begin position="52"/>
        <end position="117"/>
    </location>
</feature>
<protein>
    <submittedName>
        <fullName evidence="2">Chaperone protein DnaK</fullName>
    </submittedName>
</protein>
<dbReference type="EMBL" id="JACTAM010000928">
    <property type="protein sequence ID" value="KAI2646739.1"/>
    <property type="molecule type" value="Genomic_DNA"/>
</dbReference>
<organism evidence="2 3">
    <name type="scientific">Labeo rohita</name>
    <name type="common">Indian major carp</name>
    <name type="synonym">Cyprinus rohita</name>
    <dbReference type="NCBI Taxonomy" id="84645"/>
    <lineage>
        <taxon>Eukaryota</taxon>
        <taxon>Metazoa</taxon>
        <taxon>Chordata</taxon>
        <taxon>Craniata</taxon>
        <taxon>Vertebrata</taxon>
        <taxon>Euteleostomi</taxon>
        <taxon>Actinopterygii</taxon>
        <taxon>Neopterygii</taxon>
        <taxon>Teleostei</taxon>
        <taxon>Ostariophysi</taxon>
        <taxon>Cypriniformes</taxon>
        <taxon>Cyprinidae</taxon>
        <taxon>Labeoninae</taxon>
        <taxon>Labeonini</taxon>
        <taxon>Labeo</taxon>
    </lineage>
</organism>
<proteinExistence type="predicted"/>
<sequence>MTSGAKSLDFLTRRHGVKIVSKASVEDCSLAVGEVVGCENVMSASRMNNAELPATSDAVGQNSAETSKDVNPTDSSGVAAASKQMGGEGLTVMAMDEAPVVSKTQSTDGLGDVQNSD</sequence>
<accession>A0ABQ8L8T3</accession>
<feature type="compositionally biased region" description="Polar residues" evidence="1">
    <location>
        <begin position="58"/>
        <end position="76"/>
    </location>
</feature>
<name>A0ABQ8L8T3_LABRO</name>